<dbReference type="InterPro" id="IPR051793">
    <property type="entry name" value="NADH:flavin_oxidoreductase"/>
</dbReference>
<evidence type="ECO:0000256" key="7">
    <source>
        <dbReference type="ARBA" id="ARBA00023004"/>
    </source>
</evidence>
<dbReference type="PANTHER" id="PTHR42917:SF2">
    <property type="entry name" value="2,4-DIENOYL-COA REDUCTASE [(2E)-ENOYL-COA-PRODUCING]"/>
    <property type="match status" value="1"/>
</dbReference>
<dbReference type="Gene3D" id="3.20.20.70">
    <property type="entry name" value="Aldolase class I"/>
    <property type="match status" value="1"/>
</dbReference>
<dbReference type="RefSeq" id="WP_021390265.1">
    <property type="nucleotide sequence ID" value="NZ_BBYB01000112.1"/>
</dbReference>
<keyword evidence="5" id="KW-0479">Metal-binding</keyword>
<keyword evidence="4" id="KW-0288">FMN</keyword>
<proteinExistence type="predicted"/>
<evidence type="ECO:0000256" key="4">
    <source>
        <dbReference type="ARBA" id="ARBA00022643"/>
    </source>
</evidence>
<evidence type="ECO:0000313" key="10">
    <source>
        <dbReference type="EMBL" id="CDS88570.1"/>
    </source>
</evidence>
<evidence type="ECO:0000256" key="8">
    <source>
        <dbReference type="ARBA" id="ARBA00023014"/>
    </source>
</evidence>
<organism evidence="12">
    <name type="scientific">Clostridioides difficile</name>
    <name type="common">Peptoclostridium difficile</name>
    <dbReference type="NCBI Taxonomy" id="1496"/>
    <lineage>
        <taxon>Bacteria</taxon>
        <taxon>Bacillati</taxon>
        <taxon>Bacillota</taxon>
        <taxon>Clostridia</taxon>
        <taxon>Peptostreptococcales</taxon>
        <taxon>Peptostreptococcaceae</taxon>
        <taxon>Clostridioides</taxon>
    </lineage>
</organism>
<keyword evidence="6" id="KW-0560">Oxidoreductase</keyword>
<evidence type="ECO:0000313" key="12">
    <source>
        <dbReference type="EMBL" id="CDS95297.1"/>
    </source>
</evidence>
<gene>
    <name evidence="12" type="ORF">BN1095_20161</name>
    <name evidence="10" type="ORF">BN1096_700044</name>
    <name evidence="11" type="ORF">BN1097_710045</name>
</gene>
<protein>
    <submittedName>
        <fullName evidence="11">Oxidoreductase, FAD/FMN-binding protein</fullName>
    </submittedName>
    <submittedName>
        <fullName evidence="12">Putative aldolase</fullName>
    </submittedName>
</protein>
<keyword evidence="7" id="KW-0408">Iron</keyword>
<evidence type="ECO:0000259" key="9">
    <source>
        <dbReference type="Pfam" id="PF00724"/>
    </source>
</evidence>
<dbReference type="InterPro" id="IPR054629">
    <property type="entry name" value="BilR_N"/>
</dbReference>
<dbReference type="GO" id="GO:0051536">
    <property type="term" value="F:iron-sulfur cluster binding"/>
    <property type="evidence" value="ECO:0007669"/>
    <property type="project" value="UniProtKB-KW"/>
</dbReference>
<dbReference type="GO" id="GO:0010181">
    <property type="term" value="F:FMN binding"/>
    <property type="evidence" value="ECO:0007669"/>
    <property type="project" value="InterPro"/>
</dbReference>
<feature type="domain" description="NADH:flavin oxidoreductase/NADH oxidase N-terminal" evidence="9">
    <location>
        <begin position="5"/>
        <end position="337"/>
    </location>
</feature>
<dbReference type="InterPro" id="IPR001155">
    <property type="entry name" value="OxRdtase_FMN_N"/>
</dbReference>
<dbReference type="EMBL" id="LK932411">
    <property type="protein sequence ID" value="CDS89184.1"/>
    <property type="molecule type" value="Genomic_DNA"/>
</dbReference>
<evidence type="ECO:0000313" key="11">
    <source>
        <dbReference type="EMBL" id="CDS89184.1"/>
    </source>
</evidence>
<dbReference type="GO" id="GO:0016491">
    <property type="term" value="F:oxidoreductase activity"/>
    <property type="evidence" value="ECO:0007669"/>
    <property type="project" value="UniProtKB-KW"/>
</dbReference>
<keyword evidence="3" id="KW-0285">Flavoprotein</keyword>
<evidence type="ECO:0000256" key="1">
    <source>
        <dbReference type="ARBA" id="ARBA00001917"/>
    </source>
</evidence>
<dbReference type="AlphaFoldDB" id="A0A069AS55"/>
<comment type="cofactor">
    <cofactor evidence="1">
        <name>FMN</name>
        <dbReference type="ChEBI" id="CHEBI:58210"/>
    </cofactor>
</comment>
<reference evidence="12" key="1">
    <citation type="submission" date="2014-07" db="EMBL/GenBank/DDBJ databases">
        <authorList>
            <person name="Monot Marc"/>
        </authorList>
    </citation>
    <scope>NUCLEOTIDE SEQUENCE</scope>
    <source>
        <strain evidence="12">7032989</strain>
        <strain evidence="11">7032994</strain>
    </source>
</reference>
<evidence type="ECO:0000256" key="2">
    <source>
        <dbReference type="ARBA" id="ARBA00001966"/>
    </source>
</evidence>
<evidence type="ECO:0000256" key="6">
    <source>
        <dbReference type="ARBA" id="ARBA00023002"/>
    </source>
</evidence>
<dbReference type="EMBL" id="LK932849">
    <property type="protein sequence ID" value="CDS95297.1"/>
    <property type="molecule type" value="Genomic_DNA"/>
</dbReference>
<evidence type="ECO:0000256" key="3">
    <source>
        <dbReference type="ARBA" id="ARBA00022630"/>
    </source>
</evidence>
<dbReference type="GO" id="GO:0046872">
    <property type="term" value="F:metal ion binding"/>
    <property type="evidence" value="ECO:0007669"/>
    <property type="project" value="UniProtKB-KW"/>
</dbReference>
<accession>A0A069AS55</accession>
<dbReference type="NCBIfam" id="NF045592">
    <property type="entry name" value="bili_reduct_N"/>
    <property type="match status" value="1"/>
</dbReference>
<dbReference type="EMBL" id="LK932525">
    <property type="protein sequence ID" value="CDS88570.1"/>
    <property type="molecule type" value="Genomic_DNA"/>
</dbReference>
<evidence type="ECO:0000256" key="5">
    <source>
        <dbReference type="ARBA" id="ARBA00022723"/>
    </source>
</evidence>
<dbReference type="SUPFAM" id="SSF51395">
    <property type="entry name" value="FMN-linked oxidoreductases"/>
    <property type="match status" value="1"/>
</dbReference>
<sequence>MYCNLLKPIKIGNLELKNRVSFAPTSMGLKLEEKIKKFSDIAKSGVALITLGDVSIRPSFHKVAISLSDEDGVMKYKKIVDEIHNSGAKVSAQLFCSDYDVNLIKDTMNMGITSHDEIKKIMNDGVKDYITNMPKEEIKNIINLFKVTALNAKKAGFDMIQIHGDRLVGSFSSSIFNNRNDEYGGTCDNRSRFASEIISSIRDEVKDIPIDYKFAIRQENPHYGNAGVLLSEVEYFVKKFESLGVNSFHVTLANHSKLEDTIPTNNHPYFKEEGCFLYLADEVKKHTNLPVCGVGKLSSPDFIESIISNNRVDMVSMSRQLLADSNWLQKVKDGRVDEIKKCCYCNKKCADALQTRSQFGCILD</sequence>
<dbReference type="Pfam" id="PF00724">
    <property type="entry name" value="Oxidored_FMN"/>
    <property type="match status" value="1"/>
</dbReference>
<dbReference type="PANTHER" id="PTHR42917">
    <property type="entry name" value="2,4-DIENOYL-COA REDUCTASE"/>
    <property type="match status" value="1"/>
</dbReference>
<keyword evidence="8" id="KW-0411">Iron-sulfur</keyword>
<comment type="cofactor">
    <cofactor evidence="2">
        <name>[4Fe-4S] cluster</name>
        <dbReference type="ChEBI" id="CHEBI:49883"/>
    </cofactor>
</comment>
<dbReference type="InterPro" id="IPR013785">
    <property type="entry name" value="Aldolase_TIM"/>
</dbReference>
<name>A0A069AS55_CLODI</name>